<evidence type="ECO:0000313" key="6">
    <source>
        <dbReference type="RefSeq" id="XP_022968155.1"/>
    </source>
</evidence>
<keyword evidence="3" id="KW-0106">Calcium</keyword>
<dbReference type="PANTHER" id="PTHR10827:SF98">
    <property type="entry name" value="45 KDA CALCIUM-BINDING PROTEIN"/>
    <property type="match status" value="1"/>
</dbReference>
<name>A0A6J1HWE3_CUCMA</name>
<dbReference type="Gene3D" id="1.10.238.10">
    <property type="entry name" value="EF-hand"/>
    <property type="match status" value="3"/>
</dbReference>
<evidence type="ECO:0000256" key="3">
    <source>
        <dbReference type="ARBA" id="ARBA00022837"/>
    </source>
</evidence>
<keyword evidence="2" id="KW-0677">Repeat</keyword>
<reference evidence="6" key="1">
    <citation type="submission" date="2025-08" db="UniProtKB">
        <authorList>
            <consortium name="RefSeq"/>
        </authorList>
    </citation>
    <scope>IDENTIFICATION</scope>
    <source>
        <tissue evidence="6">Young leaves</tissue>
    </source>
</reference>
<dbReference type="InterPro" id="IPR011992">
    <property type="entry name" value="EF-hand-dom_pair"/>
</dbReference>
<dbReference type="OrthoDB" id="293868at2759"/>
<accession>A0A6J1HWE3</accession>
<dbReference type="PANTHER" id="PTHR10827">
    <property type="entry name" value="RETICULOCALBIN"/>
    <property type="match status" value="1"/>
</dbReference>
<dbReference type="Proteomes" id="UP000504608">
    <property type="component" value="Unplaced"/>
</dbReference>
<evidence type="ECO:0000259" key="4">
    <source>
        <dbReference type="PROSITE" id="PS50222"/>
    </source>
</evidence>
<dbReference type="RefSeq" id="XP_022968155.1">
    <property type="nucleotide sequence ID" value="XM_023112387.1"/>
</dbReference>
<gene>
    <name evidence="6" type="primary">LOC111467475</name>
</gene>
<dbReference type="PROSITE" id="PS00018">
    <property type="entry name" value="EF_HAND_1"/>
    <property type="match status" value="3"/>
</dbReference>
<dbReference type="SUPFAM" id="SSF47473">
    <property type="entry name" value="EF-hand"/>
    <property type="match status" value="2"/>
</dbReference>
<keyword evidence="1" id="KW-0479">Metal-binding</keyword>
<dbReference type="InterPro" id="IPR002048">
    <property type="entry name" value="EF_hand_dom"/>
</dbReference>
<keyword evidence="5" id="KW-1185">Reference proteome</keyword>
<dbReference type="Pfam" id="PF13202">
    <property type="entry name" value="EF-hand_5"/>
    <property type="match status" value="1"/>
</dbReference>
<organism evidence="5 6">
    <name type="scientific">Cucurbita maxima</name>
    <name type="common">Pumpkin</name>
    <name type="synonym">Winter squash</name>
    <dbReference type="NCBI Taxonomy" id="3661"/>
    <lineage>
        <taxon>Eukaryota</taxon>
        <taxon>Viridiplantae</taxon>
        <taxon>Streptophyta</taxon>
        <taxon>Embryophyta</taxon>
        <taxon>Tracheophyta</taxon>
        <taxon>Spermatophyta</taxon>
        <taxon>Magnoliopsida</taxon>
        <taxon>eudicotyledons</taxon>
        <taxon>Gunneridae</taxon>
        <taxon>Pentapetalae</taxon>
        <taxon>rosids</taxon>
        <taxon>fabids</taxon>
        <taxon>Cucurbitales</taxon>
        <taxon>Cucurbitaceae</taxon>
        <taxon>Cucurbiteae</taxon>
        <taxon>Cucurbita</taxon>
    </lineage>
</organism>
<dbReference type="GeneID" id="111467475"/>
<sequence>MGRAVVYVLIFAAFAAFFVFSPSDLPDRNRQELTRRLGYKFRTPTFDPLVAELERIAEERELGSRGNAIGVERTAKAKIPEAYRYSNDEGRLNISSRLVVLFPLVDHSPKDGLINYEEMSNWITEQTIDKLNSRTRRELAFYDKNGDGAISFHEYLPQFSEEDIARNETGHGQAGWWKQQFTNADVDPNGLLNFDELKDFLHPQDSSNYRIQNWLLSEKMKRMDYGRDGKLSFDEFLHHAYNIYKSYIEFETQGVDVPTAEEKFDELDLDEDEVLTVEELRPLFQYLNPGELSHAQHYAAYLINEADDNKDGFLTLEEMLKHEYVFYTTLYENQNGDYEDDSHDEL</sequence>
<dbReference type="Pfam" id="PF13499">
    <property type="entry name" value="EF-hand_7"/>
    <property type="match status" value="1"/>
</dbReference>
<dbReference type="GO" id="GO:0005783">
    <property type="term" value="C:endoplasmic reticulum"/>
    <property type="evidence" value="ECO:0007669"/>
    <property type="project" value="TreeGrafter"/>
</dbReference>
<feature type="domain" description="EF-hand" evidence="4">
    <location>
        <begin position="255"/>
        <end position="290"/>
    </location>
</feature>
<protein>
    <submittedName>
        <fullName evidence="6">Calumenin-B isoform X1</fullName>
    </submittedName>
</protein>
<dbReference type="SMART" id="SM00054">
    <property type="entry name" value="EFh"/>
    <property type="match status" value="5"/>
</dbReference>
<dbReference type="GO" id="GO:0005509">
    <property type="term" value="F:calcium ion binding"/>
    <property type="evidence" value="ECO:0007669"/>
    <property type="project" value="InterPro"/>
</dbReference>
<evidence type="ECO:0000256" key="2">
    <source>
        <dbReference type="ARBA" id="ARBA00022737"/>
    </source>
</evidence>
<dbReference type="InterPro" id="IPR018247">
    <property type="entry name" value="EF_Hand_1_Ca_BS"/>
</dbReference>
<dbReference type="KEGG" id="cmax:111467475"/>
<evidence type="ECO:0000256" key="1">
    <source>
        <dbReference type="ARBA" id="ARBA00022723"/>
    </source>
</evidence>
<evidence type="ECO:0000313" key="5">
    <source>
        <dbReference type="Proteomes" id="UP000504608"/>
    </source>
</evidence>
<dbReference type="AlphaFoldDB" id="A0A6J1HWE3"/>
<proteinExistence type="predicted"/>
<dbReference type="PROSITE" id="PS50222">
    <property type="entry name" value="EF_HAND_2"/>
    <property type="match status" value="1"/>
</dbReference>